<dbReference type="InterPro" id="IPR002013">
    <property type="entry name" value="SAC_dom"/>
</dbReference>
<sequence>MEGRHKLHSGLRLWEFPDQYVIEPTDGSAASCLDISRLDGSMKLIDQVAECNSLRVPKIRSIFGVVGMLKLLAGSYLVVVTESESVGSFLGHPIFKINSLKVLPCDHSLKNSSEEQKKMETDLTRLLSVAQSTTGLYFSYEINLTLSAQRLHDLGDESKSLPLWRQAEPRFLWNNYMLELLIDTKLDQFLLPVIQGSFHSFQTAIGRDIVDITLIARRCTRRNGTRMWRRGADSDGYVANFVETEQIVRMNGYTSSFVQVRGSMPFMWEQIVDLTYKPKFEIAQPEEAARIAERHFLDLRKKYGSVLAVDLVNKHGGEGRLSEKFAGCMQHITGDDVRYLHFDFHHICGHIHFERLAILYDQIEGFLEKNGYFLLNEKGEKMKEQLGIVRTNCIDCLDRTNVTQSMIGRKMLELQLKRIGVFGAEEAISSHLNFDECYKILWANHGDDISIQYSGTPALKGDFVRYGKRTVQGVLKDGWNALARYYLNNFADGTKQDAIDLVQGHYIVAVSRDMTSVPRKGSLEAIASFPVALTVVLISFWFATMSVKQVGSGYKHLFFSLVWAGISVAVAALVRANGRIFCNRPRLHKPRS</sequence>
<evidence type="ECO:0000313" key="4">
    <source>
        <dbReference type="RefSeq" id="XP_010466136.1"/>
    </source>
</evidence>
<dbReference type="PANTHER" id="PTHR45662">
    <property type="entry name" value="PHOSPHATIDYLINOSITIDE PHOSPHATASE SAC1"/>
    <property type="match status" value="1"/>
</dbReference>
<keyword evidence="3" id="KW-1185">Reference proteome</keyword>
<organism evidence="3 4">
    <name type="scientific">Camelina sativa</name>
    <name type="common">False flax</name>
    <name type="synonym">Myagrum sativum</name>
    <dbReference type="NCBI Taxonomy" id="90675"/>
    <lineage>
        <taxon>Eukaryota</taxon>
        <taxon>Viridiplantae</taxon>
        <taxon>Streptophyta</taxon>
        <taxon>Embryophyta</taxon>
        <taxon>Tracheophyta</taxon>
        <taxon>Spermatophyta</taxon>
        <taxon>Magnoliopsida</taxon>
        <taxon>eudicotyledons</taxon>
        <taxon>Gunneridae</taxon>
        <taxon>Pentapetalae</taxon>
        <taxon>rosids</taxon>
        <taxon>malvids</taxon>
        <taxon>Brassicales</taxon>
        <taxon>Brassicaceae</taxon>
        <taxon>Camelineae</taxon>
        <taxon>Camelina</taxon>
    </lineage>
</organism>
<keyword evidence="1" id="KW-0812">Transmembrane</keyword>
<accession>A0ABM0W5W8</accession>
<protein>
    <submittedName>
        <fullName evidence="4">Phosphoinositide phosphatase SAC6</fullName>
    </submittedName>
</protein>
<keyword evidence="1" id="KW-0472">Membrane</keyword>
<keyword evidence="1" id="KW-1133">Transmembrane helix</keyword>
<dbReference type="PANTHER" id="PTHR45662:SF2">
    <property type="entry name" value="PHOSPHATIDYLINOSITOL-3-PHOSPHATASE SAC1"/>
    <property type="match status" value="1"/>
</dbReference>
<evidence type="ECO:0000313" key="3">
    <source>
        <dbReference type="Proteomes" id="UP000694864"/>
    </source>
</evidence>
<reference evidence="3" key="1">
    <citation type="journal article" date="2014" name="Nat. Commun.">
        <title>The emerging biofuel crop Camelina sativa retains a highly undifferentiated hexaploid genome structure.</title>
        <authorList>
            <person name="Kagale S."/>
            <person name="Koh C."/>
            <person name="Nixon J."/>
            <person name="Bollina V."/>
            <person name="Clarke W.E."/>
            <person name="Tuteja R."/>
            <person name="Spillane C."/>
            <person name="Robinson S.J."/>
            <person name="Links M.G."/>
            <person name="Clarke C."/>
            <person name="Higgins E.E."/>
            <person name="Huebert T."/>
            <person name="Sharpe A.G."/>
            <person name="Parkin I.A."/>
        </authorList>
    </citation>
    <scope>NUCLEOTIDE SEQUENCE [LARGE SCALE GENOMIC DNA]</scope>
    <source>
        <strain evidence="3">cv. DH55</strain>
    </source>
</reference>
<dbReference type="Proteomes" id="UP000694864">
    <property type="component" value="Chromosome 2"/>
</dbReference>
<evidence type="ECO:0000256" key="1">
    <source>
        <dbReference type="SAM" id="Phobius"/>
    </source>
</evidence>
<gene>
    <name evidence="4" type="primary">LOC104746371</name>
</gene>
<feature type="transmembrane region" description="Helical" evidence="1">
    <location>
        <begin position="522"/>
        <end position="544"/>
    </location>
</feature>
<dbReference type="RefSeq" id="XP_010466136.1">
    <property type="nucleotide sequence ID" value="XM_010467834.2"/>
</dbReference>
<dbReference type="PROSITE" id="PS50275">
    <property type="entry name" value="SAC"/>
    <property type="match status" value="1"/>
</dbReference>
<dbReference type="Pfam" id="PF02383">
    <property type="entry name" value="Syja_N"/>
    <property type="match status" value="1"/>
</dbReference>
<proteinExistence type="predicted"/>
<dbReference type="GeneID" id="104746371"/>
<feature type="domain" description="SAC" evidence="2">
    <location>
        <begin position="127"/>
        <end position="455"/>
    </location>
</feature>
<evidence type="ECO:0000259" key="2">
    <source>
        <dbReference type="PROSITE" id="PS50275"/>
    </source>
</evidence>
<reference evidence="4" key="2">
    <citation type="submission" date="2025-08" db="UniProtKB">
        <authorList>
            <consortium name="RefSeq"/>
        </authorList>
    </citation>
    <scope>IDENTIFICATION</scope>
    <source>
        <tissue evidence="4">Leaf</tissue>
    </source>
</reference>
<name>A0ABM0W5W8_CAMSA</name>
<feature type="transmembrane region" description="Helical" evidence="1">
    <location>
        <begin position="556"/>
        <end position="576"/>
    </location>
</feature>